<evidence type="ECO:0000313" key="1">
    <source>
        <dbReference type="EMBL" id="MBA0692252.1"/>
    </source>
</evidence>
<feature type="non-terminal residue" evidence="1">
    <location>
        <position position="87"/>
    </location>
</feature>
<evidence type="ECO:0008006" key="3">
    <source>
        <dbReference type="Google" id="ProtNLM"/>
    </source>
</evidence>
<gene>
    <name evidence="1" type="ORF">Goari_009826</name>
</gene>
<sequence>LKIKEYRFEYIPRSANSLAHILAKETLKRKIGVYLVGGVPEVAEEPAASERKKIGIKLTIIQLKTDWRVKMSPVTPRPMSIVGLELR</sequence>
<accession>A0A7J8XYH6</accession>
<dbReference type="EMBL" id="JABFAA010000009">
    <property type="protein sequence ID" value="MBA0692252.1"/>
    <property type="molecule type" value="Genomic_DNA"/>
</dbReference>
<feature type="non-terminal residue" evidence="1">
    <location>
        <position position="1"/>
    </location>
</feature>
<comment type="caution">
    <text evidence="1">The sequence shown here is derived from an EMBL/GenBank/DDBJ whole genome shotgun (WGS) entry which is preliminary data.</text>
</comment>
<organism evidence="1 2">
    <name type="scientific">Gossypium aridum</name>
    <name type="common">American cotton</name>
    <name type="synonym">Erioxylum aridum</name>
    <dbReference type="NCBI Taxonomy" id="34290"/>
    <lineage>
        <taxon>Eukaryota</taxon>
        <taxon>Viridiplantae</taxon>
        <taxon>Streptophyta</taxon>
        <taxon>Embryophyta</taxon>
        <taxon>Tracheophyta</taxon>
        <taxon>Spermatophyta</taxon>
        <taxon>Magnoliopsida</taxon>
        <taxon>eudicotyledons</taxon>
        <taxon>Gunneridae</taxon>
        <taxon>Pentapetalae</taxon>
        <taxon>rosids</taxon>
        <taxon>malvids</taxon>
        <taxon>Malvales</taxon>
        <taxon>Malvaceae</taxon>
        <taxon>Malvoideae</taxon>
        <taxon>Gossypium</taxon>
    </lineage>
</organism>
<reference evidence="1 2" key="1">
    <citation type="journal article" date="2019" name="Genome Biol. Evol.">
        <title>Insights into the evolution of the New World diploid cottons (Gossypium, subgenus Houzingenia) based on genome sequencing.</title>
        <authorList>
            <person name="Grover C.E."/>
            <person name="Arick M.A. 2nd"/>
            <person name="Thrash A."/>
            <person name="Conover J.L."/>
            <person name="Sanders W.S."/>
            <person name="Peterson D.G."/>
            <person name="Frelichowski J.E."/>
            <person name="Scheffler J.A."/>
            <person name="Scheffler B.E."/>
            <person name="Wendel J.F."/>
        </authorList>
    </citation>
    <scope>NUCLEOTIDE SEQUENCE [LARGE SCALE GENOMIC DNA]</scope>
    <source>
        <strain evidence="1">185</strain>
        <tissue evidence="1">Leaf</tissue>
    </source>
</reference>
<evidence type="ECO:0000313" key="2">
    <source>
        <dbReference type="Proteomes" id="UP000593577"/>
    </source>
</evidence>
<keyword evidence="2" id="KW-1185">Reference proteome</keyword>
<dbReference type="Proteomes" id="UP000593577">
    <property type="component" value="Unassembled WGS sequence"/>
</dbReference>
<dbReference type="AlphaFoldDB" id="A0A7J8XYH6"/>
<name>A0A7J8XYH6_GOSAI</name>
<proteinExistence type="predicted"/>
<protein>
    <recommendedName>
        <fullName evidence="3">RNase H type-1 domain-containing protein</fullName>
    </recommendedName>
</protein>